<dbReference type="InterPro" id="IPR041881">
    <property type="entry name" value="PqqD_sf"/>
</dbReference>
<dbReference type="Proteomes" id="UP000651050">
    <property type="component" value="Unassembled WGS sequence"/>
</dbReference>
<dbReference type="InterPro" id="IPR008792">
    <property type="entry name" value="PQQD"/>
</dbReference>
<dbReference type="EMBL" id="JADWYS010000001">
    <property type="protein sequence ID" value="MBG9389079.1"/>
    <property type="molecule type" value="Genomic_DNA"/>
</dbReference>
<accession>A0A931H5L0</accession>
<name>A0A931H5L0_9BURK</name>
<evidence type="ECO:0000313" key="2">
    <source>
        <dbReference type="Proteomes" id="UP000651050"/>
    </source>
</evidence>
<dbReference type="Pfam" id="PF05402">
    <property type="entry name" value="PqqD"/>
    <property type="match status" value="1"/>
</dbReference>
<proteinExistence type="predicted"/>
<sequence length="91" mass="9783">MPPGPSPFHIPDTVLVREMQGESVLLDLATETYFGLDDVGTRMWAALTSSASMDAACDLLVKEYDVDRPRVEADLREFAGKLAAAGLLSVA</sequence>
<protein>
    <submittedName>
        <fullName evidence="1">PqqD family protein</fullName>
    </submittedName>
</protein>
<gene>
    <name evidence="1" type="ORF">I5803_13670</name>
</gene>
<dbReference type="Gene3D" id="1.10.10.1150">
    <property type="entry name" value="Coenzyme PQQ synthesis protein D (PqqD)"/>
    <property type="match status" value="1"/>
</dbReference>
<keyword evidence="2" id="KW-1185">Reference proteome</keyword>
<evidence type="ECO:0000313" key="1">
    <source>
        <dbReference type="EMBL" id="MBG9389079.1"/>
    </source>
</evidence>
<dbReference type="AlphaFoldDB" id="A0A931H5L0"/>
<comment type="caution">
    <text evidence="1">The sequence shown here is derived from an EMBL/GenBank/DDBJ whole genome shotgun (WGS) entry which is preliminary data.</text>
</comment>
<organism evidence="1 2">
    <name type="scientific">Caenimonas aquaedulcis</name>
    <dbReference type="NCBI Taxonomy" id="2793270"/>
    <lineage>
        <taxon>Bacteria</taxon>
        <taxon>Pseudomonadati</taxon>
        <taxon>Pseudomonadota</taxon>
        <taxon>Betaproteobacteria</taxon>
        <taxon>Burkholderiales</taxon>
        <taxon>Comamonadaceae</taxon>
        <taxon>Caenimonas</taxon>
    </lineage>
</organism>
<reference evidence="1" key="1">
    <citation type="submission" date="2020-11" db="EMBL/GenBank/DDBJ databases">
        <title>Bacterial whole genome sequence for Caenimonas sp. DR4.4.</title>
        <authorList>
            <person name="Le V."/>
            <person name="Ko S.-R."/>
            <person name="Ahn C.-Y."/>
            <person name="Oh H.-M."/>
        </authorList>
    </citation>
    <scope>NUCLEOTIDE SEQUENCE</scope>
    <source>
        <strain evidence="1">DR4.4</strain>
    </source>
</reference>